<gene>
    <name evidence="1" type="ORF">BJY16_003930</name>
</gene>
<evidence type="ECO:0000313" key="1">
    <source>
        <dbReference type="EMBL" id="MBB4740471.1"/>
    </source>
</evidence>
<reference evidence="1 2" key="1">
    <citation type="submission" date="2020-08" db="EMBL/GenBank/DDBJ databases">
        <title>Sequencing the genomes of 1000 actinobacteria strains.</title>
        <authorList>
            <person name="Klenk H.-P."/>
        </authorList>
    </citation>
    <scope>NUCLEOTIDE SEQUENCE [LARGE SCALE GENOMIC DNA]</scope>
    <source>
        <strain evidence="1 2">DSM 45809</strain>
    </source>
</reference>
<keyword evidence="1" id="KW-0808">Transferase</keyword>
<dbReference type="AlphaFoldDB" id="A0A7W7GY60"/>
<organism evidence="1 2">
    <name type="scientific">Actinoplanes octamycinicus</name>
    <dbReference type="NCBI Taxonomy" id="135948"/>
    <lineage>
        <taxon>Bacteria</taxon>
        <taxon>Bacillati</taxon>
        <taxon>Actinomycetota</taxon>
        <taxon>Actinomycetes</taxon>
        <taxon>Micromonosporales</taxon>
        <taxon>Micromonosporaceae</taxon>
        <taxon>Actinoplanes</taxon>
    </lineage>
</organism>
<evidence type="ECO:0000313" key="2">
    <source>
        <dbReference type="Proteomes" id="UP000546162"/>
    </source>
</evidence>
<proteinExistence type="predicted"/>
<keyword evidence="1" id="KW-0418">Kinase</keyword>
<keyword evidence="2" id="KW-1185">Reference proteome</keyword>
<protein>
    <submittedName>
        <fullName evidence="1">Signal transduction histidine kinase</fullName>
    </submittedName>
</protein>
<accession>A0A7W7GY60</accession>
<dbReference type="Proteomes" id="UP000546162">
    <property type="component" value="Unassembled WGS sequence"/>
</dbReference>
<dbReference type="EMBL" id="JACHNB010000001">
    <property type="protein sequence ID" value="MBB4740471.1"/>
    <property type="molecule type" value="Genomic_DNA"/>
</dbReference>
<comment type="caution">
    <text evidence="1">The sequence shown here is derived from an EMBL/GenBank/DDBJ whole genome shotgun (WGS) entry which is preliminary data.</text>
</comment>
<dbReference type="GO" id="GO:0016301">
    <property type="term" value="F:kinase activity"/>
    <property type="evidence" value="ECO:0007669"/>
    <property type="project" value="UniProtKB-KW"/>
</dbReference>
<sequence length="76" mass="7743">MGGTGTVQAEDAAGEWRISLPLPAKQATDQLFTAGGNAMALMFARAVVGRHGGSVGVRSAGGTAYLEVVLPKEADR</sequence>
<name>A0A7W7GY60_9ACTN</name>